<comment type="similarity">
    <text evidence="2 12">Belongs to the ALAD family.</text>
</comment>
<dbReference type="NCBIfam" id="NF006762">
    <property type="entry name" value="PRK09283.1"/>
    <property type="match status" value="1"/>
</dbReference>
<reference evidence="13 14" key="1">
    <citation type="submission" date="2024-09" db="EMBL/GenBank/DDBJ databases">
        <title>Paenibacillus zeirhizospherea sp. nov., isolated from surface of the maize (Zea mays) roots in a horticulture field, Hungary.</title>
        <authorList>
            <person name="Marton D."/>
            <person name="Farkas M."/>
            <person name="Bedics A."/>
            <person name="Toth E."/>
            <person name="Tancsics A."/>
            <person name="Boka K."/>
            <person name="Maroti G."/>
            <person name="Kriszt B."/>
            <person name="Cserhati M."/>
        </authorList>
    </citation>
    <scope>NUCLEOTIDE SEQUENCE [LARGE SCALE GENOMIC DNA]</scope>
    <source>
        <strain evidence="13 14">KCTC 33519</strain>
    </source>
</reference>
<evidence type="ECO:0000313" key="14">
    <source>
        <dbReference type="Proteomes" id="UP001580346"/>
    </source>
</evidence>
<evidence type="ECO:0000256" key="3">
    <source>
        <dbReference type="ARBA" id="ARBA00011823"/>
    </source>
</evidence>
<name>A0ABV5ATE7_9BACL</name>
<evidence type="ECO:0000256" key="6">
    <source>
        <dbReference type="ARBA" id="ARBA00023133"/>
    </source>
</evidence>
<comment type="catalytic activity">
    <reaction evidence="10 11">
        <text>2 5-aminolevulinate = porphobilinogen + 2 H2O + H(+)</text>
        <dbReference type="Rhea" id="RHEA:24064"/>
        <dbReference type="ChEBI" id="CHEBI:15377"/>
        <dbReference type="ChEBI" id="CHEBI:15378"/>
        <dbReference type="ChEBI" id="CHEBI:58126"/>
        <dbReference type="ChEBI" id="CHEBI:356416"/>
        <dbReference type="EC" id="4.2.1.24"/>
    </reaction>
</comment>
<keyword evidence="8 11" id="KW-0627">Porphyrin biosynthesis</keyword>
<dbReference type="RefSeq" id="WP_375355251.1">
    <property type="nucleotide sequence ID" value="NZ_JBHHMI010000007.1"/>
</dbReference>
<evidence type="ECO:0000256" key="12">
    <source>
        <dbReference type="RuleBase" id="RU004161"/>
    </source>
</evidence>
<evidence type="ECO:0000256" key="11">
    <source>
        <dbReference type="RuleBase" id="RU000515"/>
    </source>
</evidence>
<keyword evidence="14" id="KW-1185">Reference proteome</keyword>
<comment type="caution">
    <text evidence="13">The sequence shown here is derived from an EMBL/GenBank/DDBJ whole genome shotgun (WGS) entry which is preliminary data.</text>
</comment>
<organism evidence="13 14">
    <name type="scientific">Paenibacillus enshidis</name>
    <dbReference type="NCBI Taxonomy" id="1458439"/>
    <lineage>
        <taxon>Bacteria</taxon>
        <taxon>Bacillati</taxon>
        <taxon>Bacillota</taxon>
        <taxon>Bacilli</taxon>
        <taxon>Bacillales</taxon>
        <taxon>Paenibacillaceae</taxon>
        <taxon>Paenibacillus</taxon>
    </lineage>
</organism>
<comment type="subunit">
    <text evidence="3 11">Homooctamer.</text>
</comment>
<dbReference type="InterPro" id="IPR030656">
    <property type="entry name" value="ALAD_AS"/>
</dbReference>
<dbReference type="CDD" id="cd00384">
    <property type="entry name" value="ALAD_PBGS"/>
    <property type="match status" value="1"/>
</dbReference>
<comment type="pathway">
    <text evidence="1">Porphyrin-containing compound metabolism; protoporphyrin-IX biosynthesis; coproporphyrinogen-III from 5-aminolevulinate: step 1/4.</text>
</comment>
<gene>
    <name evidence="13" type="primary">hemB</name>
    <name evidence="13" type="ORF">ACE41H_10865</name>
</gene>
<evidence type="ECO:0000256" key="5">
    <source>
        <dbReference type="ARBA" id="ARBA00020771"/>
    </source>
</evidence>
<dbReference type="PANTHER" id="PTHR11458">
    <property type="entry name" value="DELTA-AMINOLEVULINIC ACID DEHYDRATASE"/>
    <property type="match status" value="1"/>
</dbReference>
<dbReference type="PRINTS" id="PR00144">
    <property type="entry name" value="DALDHYDRTASE"/>
</dbReference>
<dbReference type="SMART" id="SM01004">
    <property type="entry name" value="ALAD"/>
    <property type="match status" value="1"/>
</dbReference>
<dbReference type="EC" id="4.2.1.24" evidence="4 11"/>
<evidence type="ECO:0000256" key="9">
    <source>
        <dbReference type="ARBA" id="ARBA00025628"/>
    </source>
</evidence>
<proteinExistence type="inferred from homology"/>
<dbReference type="Gene3D" id="3.20.20.70">
    <property type="entry name" value="Aldolase class I"/>
    <property type="match status" value="1"/>
</dbReference>
<dbReference type="PANTHER" id="PTHR11458:SF0">
    <property type="entry name" value="DELTA-AMINOLEVULINIC ACID DEHYDRATASE"/>
    <property type="match status" value="1"/>
</dbReference>
<dbReference type="PROSITE" id="PS00169">
    <property type="entry name" value="D_ALA_DEHYDRATASE"/>
    <property type="match status" value="1"/>
</dbReference>
<evidence type="ECO:0000256" key="10">
    <source>
        <dbReference type="ARBA" id="ARBA00047651"/>
    </source>
</evidence>
<dbReference type="SUPFAM" id="SSF51569">
    <property type="entry name" value="Aldolase"/>
    <property type="match status" value="1"/>
</dbReference>
<dbReference type="GO" id="GO:0004655">
    <property type="term" value="F:porphobilinogen synthase activity"/>
    <property type="evidence" value="ECO:0007669"/>
    <property type="project" value="UniProtKB-EC"/>
</dbReference>
<dbReference type="InterPro" id="IPR013785">
    <property type="entry name" value="Aldolase_TIM"/>
</dbReference>
<evidence type="ECO:0000256" key="2">
    <source>
        <dbReference type="ARBA" id="ARBA00008055"/>
    </source>
</evidence>
<evidence type="ECO:0000256" key="8">
    <source>
        <dbReference type="ARBA" id="ARBA00023244"/>
    </source>
</evidence>
<evidence type="ECO:0000256" key="7">
    <source>
        <dbReference type="ARBA" id="ARBA00023239"/>
    </source>
</evidence>
<dbReference type="InterPro" id="IPR001731">
    <property type="entry name" value="ALAD"/>
</dbReference>
<accession>A0ABV5ATE7</accession>
<dbReference type="Proteomes" id="UP001580346">
    <property type="component" value="Unassembled WGS sequence"/>
</dbReference>
<keyword evidence="6" id="KW-0350">Heme biosynthesis</keyword>
<keyword evidence="7 11" id="KW-0456">Lyase</keyword>
<sequence>MNLSFTRHRRLRQSAAIRSMVRETVLTPADFIQPIYVTYGKGVKHEIKSMPGVYRFSLDMLEEELQEIVSLNIPAVLLFGIPETKDSVGSSAYAENGIVQEAIRLIKSRCPDLLVIADTCLCEFTDHGHCGMVHTFERDGELCGDVLNDESLELHVQTAVSQARAGADIIAPSNMMDGFVQAIRGGLDEAGFSHIPIMSYSVKYASAFYGPFREAADSAPQFGDRKTYQMDPANAREALREAESDVLEGADMLMVKPSLSYLDVMRTLKDQFDLPLVAYNVSGEYAMVKAAALNGWIDEKTMVLEILTSMKRAGADMIITYSAKDAAKWLLEGGR</sequence>
<evidence type="ECO:0000256" key="1">
    <source>
        <dbReference type="ARBA" id="ARBA00004694"/>
    </source>
</evidence>
<dbReference type="Pfam" id="PF00490">
    <property type="entry name" value="ALAD"/>
    <property type="match status" value="1"/>
</dbReference>
<dbReference type="EMBL" id="JBHHMI010000007">
    <property type="protein sequence ID" value="MFB5267282.1"/>
    <property type="molecule type" value="Genomic_DNA"/>
</dbReference>
<comment type="function">
    <text evidence="9">Catalyzes an early step in the biosynthesis of tetrapyrroles. Binds two molecules of 5-aminolevulinate per subunit, each at a distinct site, and catalyzes their condensation to form porphobilinogen.</text>
</comment>
<evidence type="ECO:0000313" key="13">
    <source>
        <dbReference type="EMBL" id="MFB5267282.1"/>
    </source>
</evidence>
<protein>
    <recommendedName>
        <fullName evidence="5 11">Delta-aminolevulinic acid dehydratase</fullName>
        <ecNumber evidence="4 11">4.2.1.24</ecNumber>
    </recommendedName>
</protein>
<evidence type="ECO:0000256" key="4">
    <source>
        <dbReference type="ARBA" id="ARBA00012053"/>
    </source>
</evidence>
<dbReference type="PIRSF" id="PIRSF001415">
    <property type="entry name" value="Porphbilin_synth"/>
    <property type="match status" value="1"/>
</dbReference>